<gene>
    <name evidence="2" type="ORF">E5676_scaffold527G00540</name>
</gene>
<comment type="caution">
    <text evidence="2">The sequence shown here is derived from an EMBL/GenBank/DDBJ whole genome shotgun (WGS) entry which is preliminary data.</text>
</comment>
<dbReference type="EMBL" id="SSTD01014408">
    <property type="protein sequence ID" value="TYK04320.1"/>
    <property type="molecule type" value="Genomic_DNA"/>
</dbReference>
<feature type="region of interest" description="Disordered" evidence="1">
    <location>
        <begin position="1"/>
        <end position="37"/>
    </location>
</feature>
<name>A0A5D3BYX0_CUCMM</name>
<proteinExistence type="predicted"/>
<dbReference type="Proteomes" id="UP000321947">
    <property type="component" value="Unassembled WGS sequence"/>
</dbReference>
<evidence type="ECO:0008006" key="4">
    <source>
        <dbReference type="Google" id="ProtNLM"/>
    </source>
</evidence>
<reference evidence="2 3" key="1">
    <citation type="submission" date="2019-08" db="EMBL/GenBank/DDBJ databases">
        <title>Draft genome sequences of two oriental melons (Cucumis melo L. var makuwa).</title>
        <authorList>
            <person name="Kwon S.-Y."/>
        </authorList>
    </citation>
    <scope>NUCLEOTIDE SEQUENCE [LARGE SCALE GENOMIC DNA]</scope>
    <source>
        <strain evidence="3">cv. Chang Bougi</strain>
        <tissue evidence="2">Leaf</tissue>
    </source>
</reference>
<protein>
    <recommendedName>
        <fullName evidence="4">Biogenesis of lysosome-related organelles complex 1 subunit 2</fullName>
    </recommendedName>
</protein>
<evidence type="ECO:0000256" key="1">
    <source>
        <dbReference type="SAM" id="MobiDB-lite"/>
    </source>
</evidence>
<dbReference type="AlphaFoldDB" id="A0A5D3BYX0"/>
<evidence type="ECO:0000313" key="3">
    <source>
        <dbReference type="Proteomes" id="UP000321947"/>
    </source>
</evidence>
<sequence length="158" mass="17777">MASQEGYESPVEQVVEGPTIRGLTTQRSPSKRPKTKALATKDTTDTHLANLEELFEDVQSTVGRLSDDYEGLVRENVEISAAAKEMIKEIGRSFCRDLNALSKDVANLKKFVEGEIYELHKEVERIYFEYNTLRATTNGQVLTMAHSLRRNKGKLLTA</sequence>
<evidence type="ECO:0000313" key="2">
    <source>
        <dbReference type="EMBL" id="TYK04320.1"/>
    </source>
</evidence>
<accession>A0A5D3BYX0</accession>
<organism evidence="2 3">
    <name type="scientific">Cucumis melo var. makuwa</name>
    <name type="common">Oriental melon</name>
    <dbReference type="NCBI Taxonomy" id="1194695"/>
    <lineage>
        <taxon>Eukaryota</taxon>
        <taxon>Viridiplantae</taxon>
        <taxon>Streptophyta</taxon>
        <taxon>Embryophyta</taxon>
        <taxon>Tracheophyta</taxon>
        <taxon>Spermatophyta</taxon>
        <taxon>Magnoliopsida</taxon>
        <taxon>eudicotyledons</taxon>
        <taxon>Gunneridae</taxon>
        <taxon>Pentapetalae</taxon>
        <taxon>rosids</taxon>
        <taxon>fabids</taxon>
        <taxon>Cucurbitales</taxon>
        <taxon>Cucurbitaceae</taxon>
        <taxon>Benincaseae</taxon>
        <taxon>Cucumis</taxon>
    </lineage>
</organism>